<dbReference type="Pfam" id="PF12350">
    <property type="entry name" value="CTK3_C"/>
    <property type="match status" value="1"/>
</dbReference>
<accession>A0A4Y7Q5P7</accession>
<feature type="compositionally biased region" description="Gly residues" evidence="1">
    <location>
        <begin position="409"/>
        <end position="420"/>
    </location>
</feature>
<dbReference type="InterPro" id="IPR024637">
    <property type="entry name" value="Ctk3_C"/>
</dbReference>
<evidence type="ECO:0000313" key="3">
    <source>
        <dbReference type="EMBL" id="TDL22983.1"/>
    </source>
</evidence>
<feature type="compositionally biased region" description="Basic and acidic residues" evidence="1">
    <location>
        <begin position="395"/>
        <end position="408"/>
    </location>
</feature>
<dbReference type="GO" id="GO:0032786">
    <property type="term" value="P:positive regulation of DNA-templated transcription, elongation"/>
    <property type="evidence" value="ECO:0007669"/>
    <property type="project" value="InterPro"/>
</dbReference>
<dbReference type="AlphaFoldDB" id="A0A4Y7Q5P7"/>
<feature type="compositionally biased region" description="Gly residues" evidence="1">
    <location>
        <begin position="374"/>
        <end position="394"/>
    </location>
</feature>
<dbReference type="Gene3D" id="1.25.40.90">
    <property type="match status" value="1"/>
</dbReference>
<evidence type="ECO:0000256" key="1">
    <source>
        <dbReference type="SAM" id="MobiDB-lite"/>
    </source>
</evidence>
<dbReference type="PANTHER" id="PTHR28291:SF1">
    <property type="entry name" value="CTD KINASE SUBUNIT GAMMA"/>
    <property type="match status" value="1"/>
</dbReference>
<dbReference type="VEuPathDB" id="FungiDB:BD410DRAFT_787796"/>
<gene>
    <name evidence="3" type="ORF">BD410DRAFT_787796</name>
</gene>
<evidence type="ECO:0000259" key="2">
    <source>
        <dbReference type="PROSITE" id="PS51391"/>
    </source>
</evidence>
<feature type="domain" description="CID" evidence="2">
    <location>
        <begin position="2"/>
        <end position="149"/>
    </location>
</feature>
<sequence>MDPFEVRMQFLTLLRRLNASQQSIQKVVTYALKYFSRCGEDLWDCLVEECQKGSINTRINILYLLDTLCETSLLSKAHSAATGGDGSCSFYLDFVARDLGKIVEYVVPDGREGLPNLMSATQILDNWRSKRIIDPQKVEEIITRLHSRKTTLSLPQSDEKPQPSPSSSTTPPPLSHSHPHPEQQQQSQPQAHADPLPRSEIFKRIEEDRERHKRLRERRWVQPLAHALGSGPVVLATFLPMGGDDGAGTHCQNQNQSQSQRGGMGIGLGFGGTGGGVVNKNINVDRVTGTGGVGGVGTGGVGGEKEKDATSLTLDIEFDNEWETTSDWNEDDEEAAAEENALCYGYGGGGGVPNTQASSVSVVKGDSGSSALAGVGGGGGGGGGTGMGTSGRNGGGDKPKRRWDERGDAGGGGNKGGGGAHANWGDGKGRKTSWGAGRKDGDRMDVSPVWG</sequence>
<dbReference type="PROSITE" id="PS51391">
    <property type="entry name" value="CID"/>
    <property type="match status" value="1"/>
</dbReference>
<protein>
    <recommendedName>
        <fullName evidence="2">CID domain-containing protein</fullName>
    </recommendedName>
</protein>
<evidence type="ECO:0000313" key="4">
    <source>
        <dbReference type="Proteomes" id="UP000294933"/>
    </source>
</evidence>
<feature type="region of interest" description="Disordered" evidence="1">
    <location>
        <begin position="373"/>
        <end position="451"/>
    </location>
</feature>
<feature type="region of interest" description="Disordered" evidence="1">
    <location>
        <begin position="149"/>
        <end position="197"/>
    </location>
</feature>
<reference evidence="3 4" key="1">
    <citation type="submission" date="2018-06" db="EMBL/GenBank/DDBJ databases">
        <title>A transcriptomic atlas of mushroom development highlights an independent origin of complex multicellularity.</title>
        <authorList>
            <consortium name="DOE Joint Genome Institute"/>
            <person name="Krizsan K."/>
            <person name="Almasi E."/>
            <person name="Merenyi Z."/>
            <person name="Sahu N."/>
            <person name="Viragh M."/>
            <person name="Koszo T."/>
            <person name="Mondo S."/>
            <person name="Kiss B."/>
            <person name="Balint B."/>
            <person name="Kues U."/>
            <person name="Barry K."/>
            <person name="Hegedus J.C."/>
            <person name="Henrissat B."/>
            <person name="Johnson J."/>
            <person name="Lipzen A."/>
            <person name="Ohm R."/>
            <person name="Nagy I."/>
            <person name="Pangilinan J."/>
            <person name="Yan J."/>
            <person name="Xiong Y."/>
            <person name="Grigoriev I.V."/>
            <person name="Hibbett D.S."/>
            <person name="Nagy L.G."/>
        </authorList>
    </citation>
    <scope>NUCLEOTIDE SEQUENCE [LARGE SCALE GENOMIC DNA]</scope>
    <source>
        <strain evidence="3 4">SZMC22713</strain>
    </source>
</reference>
<keyword evidence="4" id="KW-1185">Reference proteome</keyword>
<name>A0A4Y7Q5P7_9AGAM</name>
<dbReference type="InterPro" id="IPR008942">
    <property type="entry name" value="ENTH_VHS"/>
</dbReference>
<dbReference type="InterPro" id="IPR024638">
    <property type="entry name" value="Ctk3_N"/>
</dbReference>
<dbReference type="STRING" id="50990.A0A4Y7Q5P7"/>
<dbReference type="Pfam" id="PF12243">
    <property type="entry name" value="CTK3"/>
    <property type="match status" value="1"/>
</dbReference>
<dbReference type="Proteomes" id="UP000294933">
    <property type="component" value="Unassembled WGS sequence"/>
</dbReference>
<dbReference type="GO" id="GO:0070692">
    <property type="term" value="C:CTDK-1 complex"/>
    <property type="evidence" value="ECO:0007669"/>
    <property type="project" value="InterPro"/>
</dbReference>
<dbReference type="GO" id="GO:0045943">
    <property type="term" value="P:positive regulation of transcription by RNA polymerase I"/>
    <property type="evidence" value="ECO:0007669"/>
    <property type="project" value="TreeGrafter"/>
</dbReference>
<dbReference type="PANTHER" id="PTHR28291">
    <property type="entry name" value="CTD KINASE SUBUNIT GAMMA"/>
    <property type="match status" value="1"/>
</dbReference>
<dbReference type="OrthoDB" id="21266at2759"/>
<proteinExistence type="predicted"/>
<dbReference type="InterPro" id="IPR042326">
    <property type="entry name" value="Ctk3"/>
</dbReference>
<dbReference type="InterPro" id="IPR006569">
    <property type="entry name" value="CID_dom"/>
</dbReference>
<dbReference type="EMBL" id="ML170172">
    <property type="protein sequence ID" value="TDL22983.1"/>
    <property type="molecule type" value="Genomic_DNA"/>
</dbReference>
<organism evidence="3 4">
    <name type="scientific">Rickenella mellea</name>
    <dbReference type="NCBI Taxonomy" id="50990"/>
    <lineage>
        <taxon>Eukaryota</taxon>
        <taxon>Fungi</taxon>
        <taxon>Dikarya</taxon>
        <taxon>Basidiomycota</taxon>
        <taxon>Agaricomycotina</taxon>
        <taxon>Agaricomycetes</taxon>
        <taxon>Hymenochaetales</taxon>
        <taxon>Rickenellaceae</taxon>
        <taxon>Rickenella</taxon>
    </lineage>
</organism>